<comment type="caution">
    <text evidence="2">The sequence shown here is derived from an EMBL/GenBank/DDBJ whole genome shotgun (WGS) entry which is preliminary data.</text>
</comment>
<feature type="domain" description="Helix-turn-helix" evidence="1">
    <location>
        <begin position="2"/>
        <end position="42"/>
    </location>
</feature>
<evidence type="ECO:0000313" key="3">
    <source>
        <dbReference type="Proteomes" id="UP000623010"/>
    </source>
</evidence>
<dbReference type="AlphaFoldDB" id="A0A918QVP5"/>
<keyword evidence="3" id="KW-1185">Reference proteome</keyword>
<reference evidence="2" key="2">
    <citation type="submission" date="2020-09" db="EMBL/GenBank/DDBJ databases">
        <authorList>
            <person name="Sun Q."/>
            <person name="Ohkuma M."/>
        </authorList>
    </citation>
    <scope>NUCLEOTIDE SEQUENCE</scope>
    <source>
        <strain evidence="2">JCM 5016</strain>
    </source>
</reference>
<dbReference type="EMBL" id="BMWH01000002">
    <property type="protein sequence ID" value="GGZ72909.1"/>
    <property type="molecule type" value="Genomic_DNA"/>
</dbReference>
<proteinExistence type="predicted"/>
<feature type="domain" description="Helix-turn-helix" evidence="1">
    <location>
        <begin position="51"/>
        <end position="99"/>
    </location>
</feature>
<dbReference type="Pfam" id="PF19575">
    <property type="entry name" value="HTH_58"/>
    <property type="match status" value="2"/>
</dbReference>
<sequence length="102" mass="10942">MSADVVRLYRDGLSIRAAAAATGTSYNRARRALLDAGVTLRDPARLGSTLALADDCARLYRRGLSIRAVAGRVGYSYRYVRDLILAGGAELRDRAGRARAAS</sequence>
<evidence type="ECO:0000259" key="1">
    <source>
        <dbReference type="Pfam" id="PF19575"/>
    </source>
</evidence>
<dbReference type="Proteomes" id="UP000623010">
    <property type="component" value="Unassembled WGS sequence"/>
</dbReference>
<gene>
    <name evidence="2" type="ORF">GCM10010389_07860</name>
</gene>
<reference evidence="2" key="1">
    <citation type="journal article" date="2014" name="Int. J. Syst. Evol. Microbiol.">
        <title>Complete genome sequence of Corynebacterium casei LMG S-19264T (=DSM 44701T), isolated from a smear-ripened cheese.</title>
        <authorList>
            <consortium name="US DOE Joint Genome Institute (JGI-PGF)"/>
            <person name="Walter F."/>
            <person name="Albersmeier A."/>
            <person name="Kalinowski J."/>
            <person name="Ruckert C."/>
        </authorList>
    </citation>
    <scope>NUCLEOTIDE SEQUENCE</scope>
    <source>
        <strain evidence="2">JCM 5016</strain>
    </source>
</reference>
<organism evidence="2 3">
    <name type="scientific">Streptomyces echinoruber</name>
    <dbReference type="NCBI Taxonomy" id="68898"/>
    <lineage>
        <taxon>Bacteria</taxon>
        <taxon>Bacillati</taxon>
        <taxon>Actinomycetota</taxon>
        <taxon>Actinomycetes</taxon>
        <taxon>Kitasatosporales</taxon>
        <taxon>Streptomycetaceae</taxon>
        <taxon>Streptomyces</taxon>
    </lineage>
</organism>
<dbReference type="InterPro" id="IPR045745">
    <property type="entry name" value="HTH_58_Actinobacteria-type"/>
</dbReference>
<protein>
    <recommendedName>
        <fullName evidence="1">Helix-turn-helix domain-containing protein</fullName>
    </recommendedName>
</protein>
<evidence type="ECO:0000313" key="2">
    <source>
        <dbReference type="EMBL" id="GGZ72909.1"/>
    </source>
</evidence>
<name>A0A918QVP5_9ACTN</name>
<accession>A0A918QVP5</accession>